<dbReference type="AlphaFoldDB" id="A0A5N6U694"/>
<evidence type="ECO:0000313" key="2">
    <source>
        <dbReference type="Proteomes" id="UP000325780"/>
    </source>
</evidence>
<keyword evidence="2" id="KW-1185">Reference proteome</keyword>
<gene>
    <name evidence="1" type="ORF">BDV25DRAFT_121366</name>
</gene>
<evidence type="ECO:0000313" key="1">
    <source>
        <dbReference type="EMBL" id="KAE8154173.1"/>
    </source>
</evidence>
<name>A0A5N6U694_ASPAV</name>
<dbReference type="EMBL" id="ML742031">
    <property type="protein sequence ID" value="KAE8154173.1"/>
    <property type="molecule type" value="Genomic_DNA"/>
</dbReference>
<dbReference type="Proteomes" id="UP000325780">
    <property type="component" value="Unassembled WGS sequence"/>
</dbReference>
<sequence>MSFRSLCSAYAIGTLHLKHQLDFLHVLFSPLGVSITQTTPRSPIFISRRLTAWRSAGSAGRSNPSLLGHHRYHLFYALIPFKYTAQCRIETQNRTQSFNNTGCQASIVENLFCIGSESFTSKAYQLLTQDLKTRLYEKDVVCCLEACPIL</sequence>
<organism evidence="1 2">
    <name type="scientific">Aspergillus avenaceus</name>
    <dbReference type="NCBI Taxonomy" id="36643"/>
    <lineage>
        <taxon>Eukaryota</taxon>
        <taxon>Fungi</taxon>
        <taxon>Dikarya</taxon>
        <taxon>Ascomycota</taxon>
        <taxon>Pezizomycotina</taxon>
        <taxon>Eurotiomycetes</taxon>
        <taxon>Eurotiomycetidae</taxon>
        <taxon>Eurotiales</taxon>
        <taxon>Aspergillaceae</taxon>
        <taxon>Aspergillus</taxon>
        <taxon>Aspergillus subgen. Circumdati</taxon>
    </lineage>
</organism>
<proteinExistence type="predicted"/>
<protein>
    <submittedName>
        <fullName evidence="1">Uncharacterized protein</fullName>
    </submittedName>
</protein>
<reference evidence="1 2" key="1">
    <citation type="submission" date="2019-04" db="EMBL/GenBank/DDBJ databases">
        <title>Friends and foes A comparative genomics study of 23 Aspergillus species from section Flavi.</title>
        <authorList>
            <consortium name="DOE Joint Genome Institute"/>
            <person name="Kjaerbolling I."/>
            <person name="Vesth T."/>
            <person name="Frisvad J.C."/>
            <person name="Nybo J.L."/>
            <person name="Theobald S."/>
            <person name="Kildgaard S."/>
            <person name="Isbrandt T."/>
            <person name="Kuo A."/>
            <person name="Sato A."/>
            <person name="Lyhne E.K."/>
            <person name="Kogle M.E."/>
            <person name="Wiebenga A."/>
            <person name="Kun R.S."/>
            <person name="Lubbers R.J."/>
            <person name="Makela M.R."/>
            <person name="Barry K."/>
            <person name="Chovatia M."/>
            <person name="Clum A."/>
            <person name="Daum C."/>
            <person name="Haridas S."/>
            <person name="He G."/>
            <person name="LaButti K."/>
            <person name="Lipzen A."/>
            <person name="Mondo S."/>
            <person name="Riley R."/>
            <person name="Salamov A."/>
            <person name="Simmons B.A."/>
            <person name="Magnuson J.K."/>
            <person name="Henrissat B."/>
            <person name="Mortensen U.H."/>
            <person name="Larsen T.O."/>
            <person name="Devries R.P."/>
            <person name="Grigoriev I.V."/>
            <person name="Machida M."/>
            <person name="Baker S.E."/>
            <person name="Andersen M.R."/>
        </authorList>
    </citation>
    <scope>NUCLEOTIDE SEQUENCE [LARGE SCALE GENOMIC DNA]</scope>
    <source>
        <strain evidence="1 2">IBT 18842</strain>
    </source>
</reference>
<accession>A0A5N6U694</accession>